<name>A0A9P6AEJ7_9AGAM</name>
<sequence>MLFHSLPDLAPDTIQNVYLLAVPPVLYPQQLSPRDPGSPAPSSESAADASDSMVPLLFTDIPYLMARTPIHKWYTLVVGPLAKGAQREHWLKEFVPYGCLSSQRHLGVVYNTLISQGDVQGLDEFQVKDVYMEMVSYIWLFKPRYIEQAIAHHRSQSDLREMMKRAPLITSTIPLPPTCQEMPISHSFERAWWQEHNSDPSSSFKH</sequence>
<comment type="caution">
    <text evidence="1">The sequence shown here is derived from an EMBL/GenBank/DDBJ whole genome shotgun (WGS) entry which is preliminary data.</text>
</comment>
<dbReference type="AlphaFoldDB" id="A0A9P6AEJ7"/>
<evidence type="ECO:0000313" key="1">
    <source>
        <dbReference type="EMBL" id="KAF9504253.1"/>
    </source>
</evidence>
<dbReference type="EMBL" id="MU129247">
    <property type="protein sequence ID" value="KAF9504253.1"/>
    <property type="molecule type" value="Genomic_DNA"/>
</dbReference>
<proteinExistence type="predicted"/>
<accession>A0A9P6AEJ7</accession>
<keyword evidence="2" id="KW-1185">Reference proteome</keyword>
<organism evidence="1 2">
    <name type="scientific">Hydnum rufescens UP504</name>
    <dbReference type="NCBI Taxonomy" id="1448309"/>
    <lineage>
        <taxon>Eukaryota</taxon>
        <taxon>Fungi</taxon>
        <taxon>Dikarya</taxon>
        <taxon>Basidiomycota</taxon>
        <taxon>Agaricomycotina</taxon>
        <taxon>Agaricomycetes</taxon>
        <taxon>Cantharellales</taxon>
        <taxon>Hydnaceae</taxon>
        <taxon>Hydnum</taxon>
    </lineage>
</organism>
<evidence type="ECO:0000313" key="2">
    <source>
        <dbReference type="Proteomes" id="UP000886523"/>
    </source>
</evidence>
<protein>
    <submittedName>
        <fullName evidence="1">Uncharacterized protein</fullName>
    </submittedName>
</protein>
<dbReference type="Proteomes" id="UP000886523">
    <property type="component" value="Unassembled WGS sequence"/>
</dbReference>
<reference evidence="1" key="1">
    <citation type="journal article" date="2020" name="Nat. Commun.">
        <title>Large-scale genome sequencing of mycorrhizal fungi provides insights into the early evolution of symbiotic traits.</title>
        <authorList>
            <person name="Miyauchi S."/>
            <person name="Kiss E."/>
            <person name="Kuo A."/>
            <person name="Drula E."/>
            <person name="Kohler A."/>
            <person name="Sanchez-Garcia M."/>
            <person name="Morin E."/>
            <person name="Andreopoulos B."/>
            <person name="Barry K.W."/>
            <person name="Bonito G."/>
            <person name="Buee M."/>
            <person name="Carver A."/>
            <person name="Chen C."/>
            <person name="Cichocki N."/>
            <person name="Clum A."/>
            <person name="Culley D."/>
            <person name="Crous P.W."/>
            <person name="Fauchery L."/>
            <person name="Girlanda M."/>
            <person name="Hayes R.D."/>
            <person name="Keri Z."/>
            <person name="LaButti K."/>
            <person name="Lipzen A."/>
            <person name="Lombard V."/>
            <person name="Magnuson J."/>
            <person name="Maillard F."/>
            <person name="Murat C."/>
            <person name="Nolan M."/>
            <person name="Ohm R.A."/>
            <person name="Pangilinan J."/>
            <person name="Pereira M.F."/>
            <person name="Perotto S."/>
            <person name="Peter M."/>
            <person name="Pfister S."/>
            <person name="Riley R."/>
            <person name="Sitrit Y."/>
            <person name="Stielow J.B."/>
            <person name="Szollosi G."/>
            <person name="Zifcakova L."/>
            <person name="Stursova M."/>
            <person name="Spatafora J.W."/>
            <person name="Tedersoo L."/>
            <person name="Vaario L.M."/>
            <person name="Yamada A."/>
            <person name="Yan M."/>
            <person name="Wang P."/>
            <person name="Xu J."/>
            <person name="Bruns T."/>
            <person name="Baldrian P."/>
            <person name="Vilgalys R."/>
            <person name="Dunand C."/>
            <person name="Henrissat B."/>
            <person name="Grigoriev I.V."/>
            <person name="Hibbett D."/>
            <person name="Nagy L.G."/>
            <person name="Martin F.M."/>
        </authorList>
    </citation>
    <scope>NUCLEOTIDE SEQUENCE</scope>
    <source>
        <strain evidence="1">UP504</strain>
    </source>
</reference>
<gene>
    <name evidence="1" type="ORF">BS47DRAFT_1401622</name>
</gene>